<name>A0ACA9N8U5_9GLOM</name>
<protein>
    <submittedName>
        <fullName evidence="1">8461_t:CDS:1</fullName>
    </submittedName>
</protein>
<dbReference type="Proteomes" id="UP000789920">
    <property type="component" value="Unassembled WGS sequence"/>
</dbReference>
<evidence type="ECO:0000313" key="2">
    <source>
        <dbReference type="Proteomes" id="UP000789920"/>
    </source>
</evidence>
<comment type="caution">
    <text evidence="1">The sequence shown here is derived from an EMBL/GenBank/DDBJ whole genome shotgun (WGS) entry which is preliminary data.</text>
</comment>
<reference evidence="1" key="1">
    <citation type="submission" date="2021-06" db="EMBL/GenBank/DDBJ databases">
        <authorList>
            <person name="Kallberg Y."/>
            <person name="Tangrot J."/>
            <person name="Rosling A."/>
        </authorList>
    </citation>
    <scope>NUCLEOTIDE SEQUENCE</scope>
    <source>
        <strain evidence="1">MA461A</strain>
    </source>
</reference>
<accession>A0ACA9N8U5</accession>
<dbReference type="EMBL" id="CAJVQC010011823">
    <property type="protein sequence ID" value="CAG8631753.1"/>
    <property type="molecule type" value="Genomic_DNA"/>
</dbReference>
<organism evidence="1 2">
    <name type="scientific">Racocetra persica</name>
    <dbReference type="NCBI Taxonomy" id="160502"/>
    <lineage>
        <taxon>Eukaryota</taxon>
        <taxon>Fungi</taxon>
        <taxon>Fungi incertae sedis</taxon>
        <taxon>Mucoromycota</taxon>
        <taxon>Glomeromycotina</taxon>
        <taxon>Glomeromycetes</taxon>
        <taxon>Diversisporales</taxon>
        <taxon>Gigasporaceae</taxon>
        <taxon>Racocetra</taxon>
    </lineage>
</organism>
<gene>
    <name evidence="1" type="ORF">RPERSI_LOCUS7141</name>
</gene>
<proteinExistence type="predicted"/>
<sequence>MLNKNAQEYINQKYPINGTCNRNADPENKGKRREEITKLDISKGKTGGNENIFSNSESKNLIGDLKLEGFTNLRIFKIYSHQLISLDVSACRNLEELDCHENELTKLNINGCSNLKIINCSNNSRLNEININNCPSLDIKQLKNDFIYNKRTGKLVKRLRPEPKQNSPQNVKQERNANGNQERNANSKQERNAYGKQERNAYGKQERNANGKQERSAYGKQERNAYGNQERNAYGNQERNTNGNQERNTNKGIEKELYTKRNKLRKLQIELSLKLKDILANVLTRYFFKSHRMIVEGRDVKGYYSKNLTDLRNGLGSDTEGHKILDQILSVQKEIIDLEKELESTTTSQLGSPPPYYAIQAIQIEFSENNYNY</sequence>
<evidence type="ECO:0000313" key="1">
    <source>
        <dbReference type="EMBL" id="CAG8631753.1"/>
    </source>
</evidence>
<keyword evidence="2" id="KW-1185">Reference proteome</keyword>